<dbReference type="AlphaFoldDB" id="A0A0A8ZNV6"/>
<reference evidence="1" key="2">
    <citation type="journal article" date="2015" name="Data Brief">
        <title>Shoot transcriptome of the giant reed, Arundo donax.</title>
        <authorList>
            <person name="Barrero R.A."/>
            <person name="Guerrero F.D."/>
            <person name="Moolhuijzen P."/>
            <person name="Goolsby J.A."/>
            <person name="Tidwell J."/>
            <person name="Bellgard S.E."/>
            <person name="Bellgard M.I."/>
        </authorList>
    </citation>
    <scope>NUCLEOTIDE SEQUENCE</scope>
    <source>
        <tissue evidence="1">Shoot tissue taken approximately 20 cm above the soil surface</tissue>
    </source>
</reference>
<accession>A0A0A8ZNV6</accession>
<dbReference type="EMBL" id="GBRH01261378">
    <property type="protein sequence ID" value="JAD36517.1"/>
    <property type="molecule type" value="Transcribed_RNA"/>
</dbReference>
<name>A0A0A8ZNV6_ARUDO</name>
<proteinExistence type="predicted"/>
<protein>
    <submittedName>
        <fullName evidence="1">Uncharacterized protein</fullName>
    </submittedName>
</protein>
<evidence type="ECO:0000313" key="1">
    <source>
        <dbReference type="EMBL" id="JAD36517.1"/>
    </source>
</evidence>
<reference evidence="1" key="1">
    <citation type="submission" date="2014-09" db="EMBL/GenBank/DDBJ databases">
        <authorList>
            <person name="Magalhaes I.L.F."/>
            <person name="Oliveira U."/>
            <person name="Santos F.R."/>
            <person name="Vidigal T.H.D.A."/>
            <person name="Brescovit A.D."/>
            <person name="Santos A.J."/>
        </authorList>
    </citation>
    <scope>NUCLEOTIDE SEQUENCE</scope>
    <source>
        <tissue evidence="1">Shoot tissue taken approximately 20 cm above the soil surface</tissue>
    </source>
</reference>
<organism evidence="1">
    <name type="scientific">Arundo donax</name>
    <name type="common">Giant reed</name>
    <name type="synonym">Donax arundinaceus</name>
    <dbReference type="NCBI Taxonomy" id="35708"/>
    <lineage>
        <taxon>Eukaryota</taxon>
        <taxon>Viridiplantae</taxon>
        <taxon>Streptophyta</taxon>
        <taxon>Embryophyta</taxon>
        <taxon>Tracheophyta</taxon>
        <taxon>Spermatophyta</taxon>
        <taxon>Magnoliopsida</taxon>
        <taxon>Liliopsida</taxon>
        <taxon>Poales</taxon>
        <taxon>Poaceae</taxon>
        <taxon>PACMAD clade</taxon>
        <taxon>Arundinoideae</taxon>
        <taxon>Arundineae</taxon>
        <taxon>Arundo</taxon>
    </lineage>
</organism>
<sequence>MITSHKYIPVSKHQGFKMLFRKSQIQNNGLWL</sequence>